<keyword evidence="1" id="KW-1133">Transmembrane helix</keyword>
<dbReference type="AlphaFoldDB" id="D6PCD0"/>
<evidence type="ECO:0008006" key="3">
    <source>
        <dbReference type="Google" id="ProtNLM"/>
    </source>
</evidence>
<keyword evidence="1" id="KW-0812">Transmembrane</keyword>
<sequence length="318" mass="34882">MRKERVLRFVGYAVFSLFSLFIALYLTFPIAAVAERLSFDLENRSKGALTLEIGDIDLAGITGVEAEEVRVGLGFTDPAIPLKIDELRVRFGLLALLLTNTDIQADAMVGAGKVEGVFRSEDKFAMSLGASWQNLDLNAPPILPSLAGVPLAGELSGQVELAWTRSLSKANGMLSFGFDDIELGAGEVFPGFKIGSPVGSGKISMGYEVKDGTALLSQYEQTSDGKGGQPALSLELVEARAKLNNDIRRTTFEACVKFKLEDAYLNKKENKDLKRAIDLLNLQFRKDPEGYFHAAFSGDFSFVRKLRLRKRLCKKTKK</sequence>
<accession>D6PCD0</accession>
<dbReference type="InterPro" id="IPR030925">
    <property type="entry name" value="T2SS_GspN_Lepto"/>
</dbReference>
<protein>
    <recommendedName>
        <fullName evidence="3">Type II secretion system protein GspN</fullName>
    </recommendedName>
</protein>
<dbReference type="EMBL" id="GU942979">
    <property type="protein sequence ID" value="ADD93381.1"/>
    <property type="molecule type" value="Genomic_DNA"/>
</dbReference>
<name>D6PCD0_9BACT</name>
<reference evidence="2" key="1">
    <citation type="journal article" date="2010" name="ISME J.">
        <title>Metagenome of the Mediterranean deep chlorophyll maximum studied by direct and fosmid library 454 pyrosequencing.</title>
        <authorList>
            <person name="Ghai R."/>
            <person name="Martin-Cuadrado A.B."/>
            <person name="Molto A.G."/>
            <person name="Heredia I.G."/>
            <person name="Cabrera R."/>
            <person name="Martin J."/>
            <person name="Verdu M."/>
            <person name="Deschamps P."/>
            <person name="Moreira D."/>
            <person name="Lopez-Garcia P."/>
            <person name="Mira A."/>
            <person name="Rodriguez-Valera F."/>
        </authorList>
    </citation>
    <scope>NUCLEOTIDE SEQUENCE</scope>
</reference>
<feature type="transmembrane region" description="Helical" evidence="1">
    <location>
        <begin position="12"/>
        <end position="34"/>
    </location>
</feature>
<evidence type="ECO:0000256" key="1">
    <source>
        <dbReference type="SAM" id="Phobius"/>
    </source>
</evidence>
<dbReference type="NCBIfam" id="TIGR04411">
    <property type="entry name" value="T2SS_GspN_Lepto"/>
    <property type="match status" value="1"/>
</dbReference>
<proteinExistence type="predicted"/>
<organism evidence="2">
    <name type="scientific">uncultured marine bacterium MedDCM-OCT-S01-C143</name>
    <dbReference type="NCBI Taxonomy" id="743046"/>
    <lineage>
        <taxon>Bacteria</taxon>
        <taxon>environmental samples</taxon>
    </lineage>
</organism>
<evidence type="ECO:0000313" key="2">
    <source>
        <dbReference type="EMBL" id="ADD93381.1"/>
    </source>
</evidence>
<keyword evidence="1" id="KW-0472">Membrane</keyword>